<dbReference type="Proteomes" id="UP000480350">
    <property type="component" value="Unassembled WGS sequence"/>
</dbReference>
<accession>A0A7C9IE16</accession>
<proteinExistence type="predicted"/>
<dbReference type="AlphaFoldDB" id="A0A7C9IE16"/>
<dbReference type="Pfam" id="PF07883">
    <property type="entry name" value="Cupin_2"/>
    <property type="match status" value="1"/>
</dbReference>
<protein>
    <submittedName>
        <fullName evidence="2">Cupin domain-containing protein</fullName>
    </submittedName>
</protein>
<organism evidence="2 3">
    <name type="scientific">Kangsaoukella pontilimi</name>
    <dbReference type="NCBI Taxonomy" id="2691042"/>
    <lineage>
        <taxon>Bacteria</taxon>
        <taxon>Pseudomonadati</taxon>
        <taxon>Pseudomonadota</taxon>
        <taxon>Alphaproteobacteria</taxon>
        <taxon>Rhodobacterales</taxon>
        <taxon>Paracoccaceae</taxon>
        <taxon>Kangsaoukella</taxon>
    </lineage>
</organism>
<dbReference type="InterPro" id="IPR013096">
    <property type="entry name" value="Cupin_2"/>
</dbReference>
<dbReference type="InterPro" id="IPR014710">
    <property type="entry name" value="RmlC-like_jellyroll"/>
</dbReference>
<reference evidence="2 3" key="2">
    <citation type="submission" date="2020-03" db="EMBL/GenBank/DDBJ databases">
        <title>Kangsaoukella pontilimi gen. nov., sp. nov., a new member of the family Rhodobacteraceae isolated from a tidal mudflat.</title>
        <authorList>
            <person name="Kim I.S."/>
        </authorList>
    </citation>
    <scope>NUCLEOTIDE SEQUENCE [LARGE SCALE GENOMIC DNA]</scope>
    <source>
        <strain evidence="2 3">GH1-50</strain>
    </source>
</reference>
<evidence type="ECO:0000313" key="2">
    <source>
        <dbReference type="EMBL" id="MXQ06387.1"/>
    </source>
</evidence>
<evidence type="ECO:0000259" key="1">
    <source>
        <dbReference type="Pfam" id="PF07883"/>
    </source>
</evidence>
<reference evidence="2 3" key="1">
    <citation type="submission" date="2019-12" db="EMBL/GenBank/DDBJ databases">
        <authorList>
            <person name="Lee S.D."/>
        </authorList>
    </citation>
    <scope>NUCLEOTIDE SEQUENCE [LARGE SCALE GENOMIC DNA]</scope>
    <source>
        <strain evidence="2 3">GH1-50</strain>
    </source>
</reference>
<comment type="caution">
    <text evidence="2">The sequence shown here is derived from an EMBL/GenBank/DDBJ whole genome shotgun (WGS) entry which is preliminary data.</text>
</comment>
<dbReference type="InterPro" id="IPR011051">
    <property type="entry name" value="RmlC_Cupin_sf"/>
</dbReference>
<dbReference type="Gene3D" id="2.60.120.10">
    <property type="entry name" value="Jelly Rolls"/>
    <property type="match status" value="1"/>
</dbReference>
<feature type="domain" description="Cupin type-2" evidence="1">
    <location>
        <begin position="28"/>
        <end position="89"/>
    </location>
</feature>
<name>A0A7C9IE16_9RHOB</name>
<evidence type="ECO:0000313" key="3">
    <source>
        <dbReference type="Proteomes" id="UP000480350"/>
    </source>
</evidence>
<dbReference type="EMBL" id="WUPT01000001">
    <property type="protein sequence ID" value="MXQ06387.1"/>
    <property type="molecule type" value="Genomic_DNA"/>
</dbReference>
<gene>
    <name evidence="2" type="ORF">GQ651_00865</name>
</gene>
<dbReference type="SUPFAM" id="SSF51182">
    <property type="entry name" value="RmlC-like cupins"/>
    <property type="match status" value="1"/>
</dbReference>
<keyword evidence="3" id="KW-1185">Reference proteome</keyword>
<sequence length="100" mass="11218">METDVTDLRPLIERLLPDQGCIEVQRDVPHKEHAWHHHDTDETLVILDGAVRFYWDGGERICTPGSVISLPAGVRHGSVALEDGATYFIAFHNANLTHHV</sequence>